<feature type="compositionally biased region" description="Polar residues" evidence="2">
    <location>
        <begin position="493"/>
        <end position="502"/>
    </location>
</feature>
<proteinExistence type="predicted"/>
<dbReference type="Proteomes" id="UP000887575">
    <property type="component" value="Unassembled WGS sequence"/>
</dbReference>
<feature type="coiled-coil region" evidence="1">
    <location>
        <begin position="83"/>
        <end position="117"/>
    </location>
</feature>
<dbReference type="WBParaSite" id="MBELARI_LOCUS8128">
    <property type="protein sequence ID" value="MBELARI_LOCUS8128"/>
    <property type="gene ID" value="MBELARI_LOCUS8128"/>
</dbReference>
<feature type="region of interest" description="Disordered" evidence="2">
    <location>
        <begin position="283"/>
        <end position="319"/>
    </location>
</feature>
<evidence type="ECO:0000313" key="3">
    <source>
        <dbReference type="Proteomes" id="UP000887575"/>
    </source>
</evidence>
<dbReference type="AlphaFoldDB" id="A0AAF3FLV1"/>
<reference evidence="4" key="1">
    <citation type="submission" date="2024-02" db="UniProtKB">
        <authorList>
            <consortium name="WormBaseParasite"/>
        </authorList>
    </citation>
    <scope>IDENTIFICATION</scope>
</reference>
<organism evidence="3 4">
    <name type="scientific">Mesorhabditis belari</name>
    <dbReference type="NCBI Taxonomy" id="2138241"/>
    <lineage>
        <taxon>Eukaryota</taxon>
        <taxon>Metazoa</taxon>
        <taxon>Ecdysozoa</taxon>
        <taxon>Nematoda</taxon>
        <taxon>Chromadorea</taxon>
        <taxon>Rhabditida</taxon>
        <taxon>Rhabditina</taxon>
        <taxon>Rhabditomorpha</taxon>
        <taxon>Rhabditoidea</taxon>
        <taxon>Rhabditidae</taxon>
        <taxon>Mesorhabditinae</taxon>
        <taxon>Mesorhabditis</taxon>
    </lineage>
</organism>
<sequence>MVRRRSSGSTTQQTPVAAQTTKTNGIEATISPIGPSPAKRLRTTRSIGKEEKNEENMMRIDEKDEIVAEDNEKTEDKETNEEIATTSINLADVEIKMENKEEKNETQKRMAAQQGENPYAKILEKPTWVHPQWSEPFRGILITLVDQRGVAQLQPTSPQILQAKEIGKNMIKFKSIAELLGDGMKCSGLTENVILEKWAWLCEMNYRSQVVARTIGMMRWRFSNAMKPVPTQDNVFIGIISEDRFDHLCELFETTEQDNLMRNEYRQIVNDLSSSVASQLRSFSSVPPTKPMKESPKATKFPQTTNGHSTMTLVHQDPHEPTVREALNARRVKQITEQKKAQIVKVPIAQNDLDVAEFERLCGTISAKDSKIWTRTIMKSLLNELKATGKSLDETTTKELTNLAEKLQKEHNAQWLTAEECHNRLMGLRVCAAKLALKPKLQLGVELQNVYTFLQSANNKIPSTSPQSNHGNEASSTPPNVDGKEVKREVETDATSESIQSSTSQFPIRSLNLVDLINTALHQSNPTATTLNGESVWVPPREEEVAAGVARSTATATATVMVKGYGELENQNVGPTAARSRGRASTIGSSLAVPILSQPIMQKIVPHVKPINHQQPASSATIFAANPAPTVDKWNLLGQLITEQARELERTKGMGVALQFQKALTDLLAAHYK</sequence>
<feature type="compositionally biased region" description="Low complexity" evidence="2">
    <location>
        <begin position="10"/>
        <end position="23"/>
    </location>
</feature>
<evidence type="ECO:0000256" key="1">
    <source>
        <dbReference type="SAM" id="Coils"/>
    </source>
</evidence>
<protein>
    <submittedName>
        <fullName evidence="4">Uncharacterized protein</fullName>
    </submittedName>
</protein>
<evidence type="ECO:0000313" key="4">
    <source>
        <dbReference type="WBParaSite" id="MBELARI_LOCUS8128"/>
    </source>
</evidence>
<evidence type="ECO:0000256" key="2">
    <source>
        <dbReference type="SAM" id="MobiDB-lite"/>
    </source>
</evidence>
<keyword evidence="1" id="KW-0175">Coiled coil</keyword>
<feature type="compositionally biased region" description="Basic and acidic residues" evidence="2">
    <location>
        <begin position="47"/>
        <end position="60"/>
    </location>
</feature>
<feature type="region of interest" description="Disordered" evidence="2">
    <location>
        <begin position="461"/>
        <end position="502"/>
    </location>
</feature>
<name>A0AAF3FLV1_9BILA</name>
<feature type="compositionally biased region" description="Basic and acidic residues" evidence="2">
    <location>
        <begin position="482"/>
        <end position="491"/>
    </location>
</feature>
<feature type="compositionally biased region" description="Polar residues" evidence="2">
    <location>
        <begin position="461"/>
        <end position="479"/>
    </location>
</feature>
<accession>A0AAF3FLV1</accession>
<feature type="compositionally biased region" description="Polar residues" evidence="2">
    <location>
        <begin position="301"/>
        <end position="313"/>
    </location>
</feature>
<feature type="region of interest" description="Disordered" evidence="2">
    <location>
        <begin position="1"/>
        <end position="60"/>
    </location>
</feature>
<keyword evidence="3" id="KW-1185">Reference proteome</keyword>